<dbReference type="AlphaFoldDB" id="A0AAI9T301"/>
<dbReference type="RefSeq" id="WP_004028237.1">
    <property type="nucleotide sequence ID" value="NZ_AGBZ02000002.1"/>
</dbReference>
<dbReference type="Pfam" id="PF20296">
    <property type="entry name" value="MTaX1"/>
    <property type="match status" value="1"/>
</dbReference>
<reference evidence="2 3" key="1">
    <citation type="journal article" date="2012" name="J. Proteome Res.">
        <title>Application of Spiroplasma melliferum proteogenomic profiling for the discovery of virulence factors and pathogenicity mechanisms in host-associated spiroplasmas.</title>
        <authorList>
            <person name="Alexeev D."/>
            <person name="Kostrjukova E."/>
            <person name="Aliper A."/>
            <person name="Popenko A."/>
            <person name="Bazaleev N."/>
            <person name="Tyakht A."/>
            <person name="Selezneva O."/>
            <person name="Akopian T."/>
            <person name="Prichodko E."/>
            <person name="Kondratov I."/>
            <person name="Chukin M."/>
            <person name="Demina I."/>
            <person name="Galyamina M."/>
            <person name="Kamashev D."/>
            <person name="Vanyushkina A."/>
            <person name="Ladygina V."/>
            <person name="Levitskii S."/>
            <person name="Lazarev V."/>
            <person name="Govorun V."/>
        </authorList>
    </citation>
    <scope>NUCLEOTIDE SEQUENCE [LARGE SCALE GENOMIC DNA]</scope>
    <source>
        <strain evidence="2 3">KC3</strain>
    </source>
</reference>
<evidence type="ECO:0000259" key="1">
    <source>
        <dbReference type="Pfam" id="PF20296"/>
    </source>
</evidence>
<protein>
    <recommendedName>
        <fullName evidence="1">Methylase-associated X1 domain-containing protein</fullName>
    </recommendedName>
</protein>
<organism evidence="2 3">
    <name type="scientific">Spiroplasma melliferum KC3</name>
    <dbReference type="NCBI Taxonomy" id="570509"/>
    <lineage>
        <taxon>Bacteria</taxon>
        <taxon>Bacillati</taxon>
        <taxon>Mycoplasmatota</taxon>
        <taxon>Mollicutes</taxon>
        <taxon>Entomoplasmatales</taxon>
        <taxon>Spiroplasmataceae</taxon>
        <taxon>Spiroplasma</taxon>
    </lineage>
</organism>
<gene>
    <name evidence="2" type="ORF">SPM_003950</name>
</gene>
<name>A0AAI9T301_SPIME</name>
<sequence>MKKVLVEQVNLDSVIVNDYDSNIQGIKSIYTLLYKNFNQPNLKFDILDKYINFNYKNKNLKLYFKKLTYSGNPHPIHEKRMQVGLNEVELQEFINQKLFIIGIYNYKDNIIFILPKLFKKIQERRWNNSSIAYVHTIDLINCTINGKFKKTDSKKNDIYLFKKLTDLLDFLITNTYEEPNESLKVLEKFVNENLNTNQIWYGKSCYQEMINADFKDKFQSEWPGFYLEFLFHNFLKINNISSDILKYLNIKGNVKELDFDLWISNSYYGDLKAHSLTSLSVLGNDKNSVMDAVTNYGKIWYLVLEYSAVLDKYYDFEVTKFWNTKLGKTDDLYSYGKKMKNRLLLSKFLVLEINKENLKYVEDFKQGVNSNNSERNLKIKISSKHQENFIIYRKTIEAK</sequence>
<dbReference type="InterPro" id="IPR046894">
    <property type="entry name" value="MTaX1"/>
</dbReference>
<dbReference type="Proteomes" id="UP000004057">
    <property type="component" value="Unassembled WGS sequence"/>
</dbReference>
<evidence type="ECO:0000313" key="2">
    <source>
        <dbReference type="EMBL" id="KAI92463.1"/>
    </source>
</evidence>
<dbReference type="EMBL" id="AGBZ02000002">
    <property type="protein sequence ID" value="KAI92463.1"/>
    <property type="molecule type" value="Genomic_DNA"/>
</dbReference>
<feature type="domain" description="Methylase-associated X1" evidence="1">
    <location>
        <begin position="60"/>
        <end position="163"/>
    </location>
</feature>
<comment type="caution">
    <text evidence="2">The sequence shown here is derived from an EMBL/GenBank/DDBJ whole genome shotgun (WGS) entry which is preliminary data.</text>
</comment>
<evidence type="ECO:0000313" key="3">
    <source>
        <dbReference type="Proteomes" id="UP000004057"/>
    </source>
</evidence>
<proteinExistence type="predicted"/>
<accession>A0AAI9T301</accession>